<dbReference type="PANTHER" id="PTHR43578">
    <property type="entry name" value="NADH-QUINONE OXIDOREDUCTASE SUBUNIT F"/>
    <property type="match status" value="1"/>
</dbReference>
<keyword evidence="2" id="KW-0004">4Fe-4S</keyword>
<keyword evidence="3" id="KW-0479">Metal-binding</keyword>
<evidence type="ECO:0000256" key="2">
    <source>
        <dbReference type="ARBA" id="ARBA00022485"/>
    </source>
</evidence>
<evidence type="ECO:0000259" key="6">
    <source>
        <dbReference type="SMART" id="SM00928"/>
    </source>
</evidence>
<dbReference type="InterPro" id="IPR019575">
    <property type="entry name" value="Nuop51_4Fe4S-bd"/>
</dbReference>
<dbReference type="InterPro" id="IPR011538">
    <property type="entry name" value="Nuo51_FMN-bd"/>
</dbReference>
<dbReference type="AlphaFoldDB" id="A0A2G9ZK02"/>
<keyword evidence="5" id="KW-0411">Iron-sulfur</keyword>
<accession>A0A2G9ZK02</accession>
<dbReference type="Pfam" id="PF01512">
    <property type="entry name" value="Complex1_51K"/>
    <property type="match status" value="1"/>
</dbReference>
<dbReference type="GO" id="GO:0046872">
    <property type="term" value="F:metal ion binding"/>
    <property type="evidence" value="ECO:0007669"/>
    <property type="project" value="UniProtKB-KW"/>
</dbReference>
<evidence type="ECO:0000256" key="4">
    <source>
        <dbReference type="ARBA" id="ARBA00023004"/>
    </source>
</evidence>
<comment type="caution">
    <text evidence="7">The sequence shown here is derived from an EMBL/GenBank/DDBJ whole genome shotgun (WGS) entry which is preliminary data.</text>
</comment>
<dbReference type="SUPFAM" id="SSF140490">
    <property type="entry name" value="Nqo1C-terminal domain-like"/>
    <property type="match status" value="1"/>
</dbReference>
<dbReference type="InterPro" id="IPR037225">
    <property type="entry name" value="Nuo51_FMN-bd_sf"/>
</dbReference>
<proteinExistence type="inferred from homology"/>
<sequence>MDLLAKLKKTNLTGRGGAGFPVWRKWEAVKEAPGKTKYLVINGSEGEPGIKKDFHILKNFLEDFFYGLDLAVNFFSIKRAFFYLNPSYYALLEKDLRRRQPAYLEIVKKPKDAGYIGGEETAVLNALENKKIEPRLRPPFPTVSGLFACPTLVHNIETLYQIALLAKDEYRQEKFYTINGDCLWTGVYSKPENWTIKQVLIETDNYPDFPFFVQVGGDASGLVLNMDQLKQAVGGAGSITVYSQSKHAPLDLIRGWIDFFARQSCGQCTPCREGTYRLQKIFSERTPDWALAGEILSALADTSFCALGRSVPIPIRSYINNVLKRSDASLWPDFPMAAAQDLCACF</sequence>
<organism evidence="7 8">
    <name type="scientific">Candidatus Falkowbacteria bacterium CG23_combo_of_CG06-09_8_20_14_all_49_15</name>
    <dbReference type="NCBI Taxonomy" id="1974572"/>
    <lineage>
        <taxon>Bacteria</taxon>
        <taxon>Candidatus Falkowiibacteriota</taxon>
    </lineage>
</organism>
<dbReference type="SUPFAM" id="SSF142019">
    <property type="entry name" value="Nqo1 FMN-binding domain-like"/>
    <property type="match status" value="1"/>
</dbReference>
<comment type="similarity">
    <text evidence="1">Belongs to the complex I 51 kDa subunit family.</text>
</comment>
<gene>
    <name evidence="7" type="ORF">COX22_04005</name>
</gene>
<dbReference type="InterPro" id="IPR037207">
    <property type="entry name" value="Nuop51_4Fe4S-bd_sf"/>
</dbReference>
<dbReference type="Pfam" id="PF10589">
    <property type="entry name" value="NADH_4Fe-4S"/>
    <property type="match status" value="1"/>
</dbReference>
<evidence type="ECO:0000256" key="1">
    <source>
        <dbReference type="ARBA" id="ARBA00007523"/>
    </source>
</evidence>
<dbReference type="Proteomes" id="UP000230729">
    <property type="component" value="Unassembled WGS sequence"/>
</dbReference>
<feature type="domain" description="NADH-ubiquinone oxidoreductase 51kDa subunit iron-sulphur binding" evidence="6">
    <location>
        <begin position="250"/>
        <end position="295"/>
    </location>
</feature>
<dbReference type="Gene3D" id="1.20.1440.230">
    <property type="entry name" value="NADH-ubiquinone oxidoreductase 51kDa subunit, iron-sulphur binding domain"/>
    <property type="match status" value="1"/>
</dbReference>
<evidence type="ECO:0000256" key="3">
    <source>
        <dbReference type="ARBA" id="ARBA00022723"/>
    </source>
</evidence>
<evidence type="ECO:0000313" key="7">
    <source>
        <dbReference type="EMBL" id="PIP33513.1"/>
    </source>
</evidence>
<dbReference type="Gene3D" id="3.40.50.11540">
    <property type="entry name" value="NADH-ubiquinone oxidoreductase 51kDa subunit"/>
    <property type="match status" value="1"/>
</dbReference>
<dbReference type="EMBL" id="PCSD01000095">
    <property type="protein sequence ID" value="PIP33513.1"/>
    <property type="molecule type" value="Genomic_DNA"/>
</dbReference>
<dbReference type="GO" id="GO:0051539">
    <property type="term" value="F:4 iron, 4 sulfur cluster binding"/>
    <property type="evidence" value="ECO:0007669"/>
    <property type="project" value="UniProtKB-KW"/>
</dbReference>
<reference evidence="7 8" key="1">
    <citation type="submission" date="2017-09" db="EMBL/GenBank/DDBJ databases">
        <title>Depth-based differentiation of microbial function through sediment-hosted aquifers and enrichment of novel symbionts in the deep terrestrial subsurface.</title>
        <authorList>
            <person name="Probst A.J."/>
            <person name="Ladd B."/>
            <person name="Jarett J.K."/>
            <person name="Geller-Mcgrath D.E."/>
            <person name="Sieber C.M."/>
            <person name="Emerson J.B."/>
            <person name="Anantharaman K."/>
            <person name="Thomas B.C."/>
            <person name="Malmstrom R."/>
            <person name="Stieglmeier M."/>
            <person name="Klingl A."/>
            <person name="Woyke T."/>
            <person name="Ryan C.M."/>
            <person name="Banfield J.F."/>
        </authorList>
    </citation>
    <scope>NUCLEOTIDE SEQUENCE [LARGE SCALE GENOMIC DNA]</scope>
    <source>
        <strain evidence="7">CG23_combo_of_CG06-09_8_20_14_all_49_15</strain>
    </source>
</reference>
<protein>
    <recommendedName>
        <fullName evidence="6">NADH-ubiquinone oxidoreductase 51kDa subunit iron-sulphur binding domain-containing protein</fullName>
    </recommendedName>
</protein>
<dbReference type="SMART" id="SM00928">
    <property type="entry name" value="NADH_4Fe-4S"/>
    <property type="match status" value="1"/>
</dbReference>
<evidence type="ECO:0000256" key="5">
    <source>
        <dbReference type="ARBA" id="ARBA00023014"/>
    </source>
</evidence>
<dbReference type="PANTHER" id="PTHR43578:SF3">
    <property type="entry name" value="NADH-QUINONE OXIDOREDUCTASE SUBUNIT F"/>
    <property type="match status" value="1"/>
</dbReference>
<evidence type="ECO:0000313" key="8">
    <source>
        <dbReference type="Proteomes" id="UP000230729"/>
    </source>
</evidence>
<name>A0A2G9ZK02_9BACT</name>
<keyword evidence="4" id="KW-0408">Iron</keyword>